<sequence>MEGVRGEGGSPVATIAIWRNDFSSIIRELGVCIAPVRLIVLVGSTSCTMDAFSRFDNLEWY</sequence>
<reference evidence="1 2" key="1">
    <citation type="submission" date="2017-11" db="EMBL/GenBank/DDBJ databases">
        <title>De-novo sequencing of pomegranate (Punica granatum L.) genome.</title>
        <authorList>
            <person name="Akparov Z."/>
            <person name="Amiraslanov A."/>
            <person name="Hajiyeva S."/>
            <person name="Abbasov M."/>
            <person name="Kaur K."/>
            <person name="Hamwieh A."/>
            <person name="Solovyev V."/>
            <person name="Salamov A."/>
            <person name="Braich B."/>
            <person name="Kosarev P."/>
            <person name="Mahmoud A."/>
            <person name="Hajiyev E."/>
            <person name="Babayeva S."/>
            <person name="Izzatullayeva V."/>
            <person name="Mammadov A."/>
            <person name="Mammadov A."/>
            <person name="Sharifova S."/>
            <person name="Ojaghi J."/>
            <person name="Eynullazada K."/>
            <person name="Bayramov B."/>
            <person name="Abdulazimova A."/>
            <person name="Shahmuradov I."/>
        </authorList>
    </citation>
    <scope>NUCLEOTIDE SEQUENCE [LARGE SCALE GENOMIC DNA]</scope>
    <source>
        <strain evidence="2">cv. AG2017</strain>
        <tissue evidence="1">Leaf</tissue>
    </source>
</reference>
<proteinExistence type="predicted"/>
<organism evidence="1 2">
    <name type="scientific">Punica granatum</name>
    <name type="common">Pomegranate</name>
    <dbReference type="NCBI Taxonomy" id="22663"/>
    <lineage>
        <taxon>Eukaryota</taxon>
        <taxon>Viridiplantae</taxon>
        <taxon>Streptophyta</taxon>
        <taxon>Embryophyta</taxon>
        <taxon>Tracheophyta</taxon>
        <taxon>Spermatophyta</taxon>
        <taxon>Magnoliopsida</taxon>
        <taxon>eudicotyledons</taxon>
        <taxon>Gunneridae</taxon>
        <taxon>Pentapetalae</taxon>
        <taxon>rosids</taxon>
        <taxon>malvids</taxon>
        <taxon>Myrtales</taxon>
        <taxon>Lythraceae</taxon>
        <taxon>Punica</taxon>
    </lineage>
</organism>
<evidence type="ECO:0000313" key="1">
    <source>
        <dbReference type="EMBL" id="PKI35144.1"/>
    </source>
</evidence>
<dbReference type="Proteomes" id="UP000233551">
    <property type="component" value="Unassembled WGS sequence"/>
</dbReference>
<keyword evidence="2" id="KW-1185">Reference proteome</keyword>
<gene>
    <name evidence="1" type="ORF">CRG98_044419</name>
</gene>
<evidence type="ECO:0000313" key="2">
    <source>
        <dbReference type="Proteomes" id="UP000233551"/>
    </source>
</evidence>
<dbReference type="EMBL" id="PGOL01005439">
    <property type="protein sequence ID" value="PKI35144.1"/>
    <property type="molecule type" value="Genomic_DNA"/>
</dbReference>
<accession>A0A2I0HTV2</accession>
<name>A0A2I0HTV2_PUNGR</name>
<comment type="caution">
    <text evidence="1">The sequence shown here is derived from an EMBL/GenBank/DDBJ whole genome shotgun (WGS) entry which is preliminary data.</text>
</comment>
<dbReference type="AlphaFoldDB" id="A0A2I0HTV2"/>
<protein>
    <submittedName>
        <fullName evidence="1">Uncharacterized protein</fullName>
    </submittedName>
</protein>